<dbReference type="PIRSF" id="PIRSF000006">
    <property type="entry name" value="Cbb3-Cox_fixP"/>
    <property type="match status" value="1"/>
</dbReference>
<keyword evidence="9 20" id="KW-0812">Transmembrane</keyword>
<evidence type="ECO:0000313" key="22">
    <source>
        <dbReference type="EMBL" id="MCV4377021.1"/>
    </source>
</evidence>
<comment type="similarity">
    <text evidence="3 19">Belongs to the CcoP / FixP family.</text>
</comment>
<keyword evidence="11" id="KW-0677">Repeat</keyword>
<gene>
    <name evidence="22" type="primary">ccoP</name>
    <name evidence="22" type="ORF">OH718_10485</name>
</gene>
<dbReference type="Gene3D" id="6.10.280.130">
    <property type="match status" value="1"/>
</dbReference>
<dbReference type="RefSeq" id="WP_221580444.1">
    <property type="nucleotide sequence ID" value="NZ_JAOXMH010000008.1"/>
</dbReference>
<evidence type="ECO:0000259" key="21">
    <source>
        <dbReference type="PROSITE" id="PS51007"/>
    </source>
</evidence>
<comment type="pathway">
    <text evidence="2 19">Energy metabolism; oxidative phosphorylation.</text>
</comment>
<dbReference type="InterPro" id="IPR050597">
    <property type="entry name" value="Cytochrome_c_Oxidase_Subunit"/>
</dbReference>
<dbReference type="Pfam" id="PF13442">
    <property type="entry name" value="Cytochrome_CBB3"/>
    <property type="match status" value="2"/>
</dbReference>
<keyword evidence="7 19" id="KW-0349">Heme</keyword>
<keyword evidence="14 20" id="KW-1133">Transmembrane helix</keyword>
<keyword evidence="12 19" id="KW-0375">Hydrogen ion transport</keyword>
<proteinExistence type="inferred from homology"/>
<dbReference type="InterPro" id="IPR004678">
    <property type="entry name" value="Cyt_c_oxidase_cbb3_su3"/>
</dbReference>
<feature type="transmembrane region" description="Helical" evidence="20">
    <location>
        <begin position="6"/>
        <end position="25"/>
    </location>
</feature>
<sequence length="325" mass="35833">MTTFWSLYVTVLTLGTIFALTWLLLATSKGQRKESTEETVGHSFDGIEEYDNPLPRWWFMLFVGTIVFALGYLALYPGLGNWKGLLPGYDYADNQKQLQFSDGQQGWTGVHEWEKEIARAENRFGPLFAKYAAMPIEEVAKDPQALKMGGRLFASNCSVCHGSDAKGAYGFPNLTDADWRWGGDPQTIKTSILKGRHAVMPAWGEVVGEQGVRDVSAYILTRLDGRTLPEDAKADPVAGQKIFATNCVACHGPEGKGMQALGAPDLTRPSAFIYGSSFAQLQQTIRYGRQGQMPAQEATQGNDKVHLLAAYIYSLSHQEKPAEPQ</sequence>
<evidence type="ECO:0000256" key="13">
    <source>
        <dbReference type="ARBA" id="ARBA00022982"/>
    </source>
</evidence>
<comment type="subunit">
    <text evidence="19">Component of the cbb3-type cytochrome c oxidase.</text>
</comment>
<evidence type="ECO:0000256" key="3">
    <source>
        <dbReference type="ARBA" id="ARBA00006113"/>
    </source>
</evidence>
<dbReference type="PROSITE" id="PS51007">
    <property type="entry name" value="CYTC"/>
    <property type="match status" value="2"/>
</dbReference>
<evidence type="ECO:0000256" key="8">
    <source>
        <dbReference type="ARBA" id="ARBA00022660"/>
    </source>
</evidence>
<evidence type="ECO:0000256" key="11">
    <source>
        <dbReference type="ARBA" id="ARBA00022737"/>
    </source>
</evidence>
<evidence type="ECO:0000256" key="4">
    <source>
        <dbReference type="ARBA" id="ARBA00022448"/>
    </source>
</evidence>
<keyword evidence="4 19" id="KW-0813">Transport</keyword>
<dbReference type="NCBIfam" id="TIGR00782">
    <property type="entry name" value="ccoP"/>
    <property type="match status" value="1"/>
</dbReference>
<keyword evidence="18 19" id="KW-0472">Membrane</keyword>
<evidence type="ECO:0000256" key="2">
    <source>
        <dbReference type="ARBA" id="ARBA00004673"/>
    </source>
</evidence>
<evidence type="ECO:0000256" key="7">
    <source>
        <dbReference type="ARBA" id="ARBA00022617"/>
    </source>
</evidence>
<comment type="cofactor">
    <cofactor evidence="19">
        <name>heme c</name>
        <dbReference type="ChEBI" id="CHEBI:61717"/>
    </cofactor>
    <text evidence="19">Binds 2 heme C groups per subunit.</text>
</comment>
<evidence type="ECO:0000256" key="18">
    <source>
        <dbReference type="ARBA" id="ARBA00023136"/>
    </source>
</evidence>
<evidence type="ECO:0000256" key="16">
    <source>
        <dbReference type="ARBA" id="ARBA00023004"/>
    </source>
</evidence>
<feature type="domain" description="Cytochrome c" evidence="21">
    <location>
        <begin position="234"/>
        <end position="316"/>
    </location>
</feature>
<dbReference type="InterPro" id="IPR032858">
    <property type="entry name" value="CcoP_N"/>
</dbReference>
<evidence type="ECO:0000256" key="14">
    <source>
        <dbReference type="ARBA" id="ARBA00022989"/>
    </source>
</evidence>
<dbReference type="PANTHER" id="PTHR33751:SF1">
    <property type="entry name" value="CBB3-TYPE CYTOCHROME C OXIDASE SUBUNIT FIXP"/>
    <property type="match status" value="1"/>
</dbReference>
<dbReference type="PANTHER" id="PTHR33751">
    <property type="entry name" value="CBB3-TYPE CYTOCHROME C OXIDASE SUBUNIT FIXP"/>
    <property type="match status" value="1"/>
</dbReference>
<keyword evidence="6 19" id="KW-0997">Cell inner membrane</keyword>
<feature type="transmembrane region" description="Helical" evidence="20">
    <location>
        <begin position="57"/>
        <end position="79"/>
    </location>
</feature>
<dbReference type="Pfam" id="PF14715">
    <property type="entry name" value="FixP_N"/>
    <property type="match status" value="1"/>
</dbReference>
<comment type="caution">
    <text evidence="22">The sequence shown here is derived from an EMBL/GenBank/DDBJ whole genome shotgun (WGS) entry which is preliminary data.</text>
</comment>
<feature type="domain" description="Cytochrome c" evidence="21">
    <location>
        <begin position="144"/>
        <end position="223"/>
    </location>
</feature>
<dbReference type="SUPFAM" id="SSF46626">
    <property type="entry name" value="Cytochrome c"/>
    <property type="match status" value="2"/>
</dbReference>
<dbReference type="InterPro" id="IPR036909">
    <property type="entry name" value="Cyt_c-like_dom_sf"/>
</dbReference>
<evidence type="ECO:0000256" key="19">
    <source>
        <dbReference type="PIRNR" id="PIRNR000006"/>
    </source>
</evidence>
<protein>
    <recommendedName>
        <fullName evidence="19">Cbb3-type cytochrome c oxidase subunit</fullName>
    </recommendedName>
</protein>
<evidence type="ECO:0000256" key="20">
    <source>
        <dbReference type="SAM" id="Phobius"/>
    </source>
</evidence>
<keyword evidence="8 19" id="KW-0679">Respiratory chain</keyword>
<keyword evidence="10 19" id="KW-0479">Metal-binding</keyword>
<evidence type="ECO:0000256" key="9">
    <source>
        <dbReference type="ARBA" id="ARBA00022692"/>
    </source>
</evidence>
<evidence type="ECO:0000313" key="23">
    <source>
        <dbReference type="Proteomes" id="UP001207294"/>
    </source>
</evidence>
<evidence type="ECO:0000256" key="17">
    <source>
        <dbReference type="ARBA" id="ARBA00023065"/>
    </source>
</evidence>
<evidence type="ECO:0000256" key="15">
    <source>
        <dbReference type="ARBA" id="ARBA00023002"/>
    </source>
</evidence>
<evidence type="ECO:0000256" key="1">
    <source>
        <dbReference type="ARBA" id="ARBA00004533"/>
    </source>
</evidence>
<comment type="function">
    <text evidence="19">C-type cytochrome. Part of the cbb3-type cytochrome c oxidase complex.</text>
</comment>
<keyword evidence="17 19" id="KW-0406">Ion transport</keyword>
<name>A0ABT3BVZ9_9PSED</name>
<organism evidence="22 23">
    <name type="scientific">Pseudomonas capsici</name>
    <dbReference type="NCBI Taxonomy" id="2810614"/>
    <lineage>
        <taxon>Bacteria</taxon>
        <taxon>Pseudomonadati</taxon>
        <taxon>Pseudomonadota</taxon>
        <taxon>Gammaproteobacteria</taxon>
        <taxon>Pseudomonadales</taxon>
        <taxon>Pseudomonadaceae</taxon>
        <taxon>Pseudomonas</taxon>
    </lineage>
</organism>
<keyword evidence="5 19" id="KW-1003">Cell membrane</keyword>
<evidence type="ECO:0000256" key="12">
    <source>
        <dbReference type="ARBA" id="ARBA00022781"/>
    </source>
</evidence>
<keyword evidence="13 19" id="KW-0249">Electron transport</keyword>
<dbReference type="Gene3D" id="1.10.760.10">
    <property type="entry name" value="Cytochrome c-like domain"/>
    <property type="match status" value="2"/>
</dbReference>
<keyword evidence="23" id="KW-1185">Reference proteome</keyword>
<evidence type="ECO:0000256" key="10">
    <source>
        <dbReference type="ARBA" id="ARBA00022723"/>
    </source>
</evidence>
<evidence type="ECO:0000256" key="6">
    <source>
        <dbReference type="ARBA" id="ARBA00022519"/>
    </source>
</evidence>
<reference evidence="22 23" key="1">
    <citation type="submission" date="2022-10" db="EMBL/GenBank/DDBJ databases">
        <title>Characterization of Pseudomonas capsici strains from pepper and tomato in Georgia.</title>
        <authorList>
            <person name="Zhao M."/>
            <person name="Dutta B."/>
        </authorList>
    </citation>
    <scope>NUCLEOTIDE SEQUENCE [LARGE SCALE GENOMIC DNA]</scope>
    <source>
        <strain evidence="22 23">Pc20-5</strain>
    </source>
</reference>
<dbReference type="Proteomes" id="UP001207294">
    <property type="component" value="Unassembled WGS sequence"/>
</dbReference>
<dbReference type="InterPro" id="IPR038414">
    <property type="entry name" value="CcoP_N_sf"/>
</dbReference>
<evidence type="ECO:0000256" key="5">
    <source>
        <dbReference type="ARBA" id="ARBA00022475"/>
    </source>
</evidence>
<accession>A0ABT3BVZ9</accession>
<keyword evidence="15 19" id="KW-0560">Oxidoreductase</keyword>
<dbReference type="InterPro" id="IPR009056">
    <property type="entry name" value="Cyt_c-like_dom"/>
</dbReference>
<comment type="subcellular location">
    <subcellularLocation>
        <location evidence="1 19">Cell inner membrane</location>
    </subcellularLocation>
</comment>
<keyword evidence="16 19" id="KW-0408">Iron</keyword>
<dbReference type="EMBL" id="JAOXML010000006">
    <property type="protein sequence ID" value="MCV4377021.1"/>
    <property type="molecule type" value="Genomic_DNA"/>
</dbReference>